<evidence type="ECO:0000313" key="2">
    <source>
        <dbReference type="EMBL" id="AOS61984.1"/>
    </source>
</evidence>
<keyword evidence="3" id="KW-1185">Reference proteome</keyword>
<dbReference type="AlphaFoldDB" id="A0AAC9HME4"/>
<protein>
    <submittedName>
        <fullName evidence="2">Uncharacterized protein</fullName>
    </submittedName>
</protein>
<proteinExistence type="predicted"/>
<organism evidence="2 3">
    <name type="scientific">Actinoalloteichus hymeniacidonis</name>
    <dbReference type="NCBI Taxonomy" id="340345"/>
    <lineage>
        <taxon>Bacteria</taxon>
        <taxon>Bacillati</taxon>
        <taxon>Actinomycetota</taxon>
        <taxon>Actinomycetes</taxon>
        <taxon>Pseudonocardiales</taxon>
        <taxon>Pseudonocardiaceae</taxon>
        <taxon>Actinoalloteichus</taxon>
    </lineage>
</organism>
<reference evidence="3" key="1">
    <citation type="submission" date="2016-03" db="EMBL/GenBank/DDBJ databases">
        <title>Complete genome sequence of the type strain Actinoalloteichus hymeniacidonis DSM 45092.</title>
        <authorList>
            <person name="Schaffert L."/>
            <person name="Albersmeier A."/>
            <person name="Winkler A."/>
            <person name="Kalinowski J."/>
            <person name="Zotchev S."/>
            <person name="Ruckert C."/>
        </authorList>
    </citation>
    <scope>NUCLEOTIDE SEQUENCE [LARGE SCALE GENOMIC DNA]</scope>
    <source>
        <strain evidence="3">HPA177(T) (DSM 45092(T))</strain>
    </source>
</reference>
<sequence>MIYPDPCLHAVIPADLVAMPRRPQPIGITVDRTTSRVLLELGSRPAGLAALNPTATRSLIDNLDLGHPGEIRLPALGRGLAPVFLSSTVQPGLGVDLAVLGDHALRGRWRVGRDEVPRLIITLVDAIHLVDPYPLPAMVEPPRRPADSRTERRRPDITGRRQTLRILRAGR</sequence>
<feature type="compositionally biased region" description="Basic and acidic residues" evidence="1">
    <location>
        <begin position="141"/>
        <end position="159"/>
    </location>
</feature>
<gene>
    <name evidence="2" type="ORF">TL08_05795</name>
</gene>
<dbReference type="EMBL" id="CP014859">
    <property type="protein sequence ID" value="AOS61984.1"/>
    <property type="molecule type" value="Genomic_DNA"/>
</dbReference>
<dbReference type="Proteomes" id="UP000095210">
    <property type="component" value="Chromosome"/>
</dbReference>
<name>A0AAC9HME4_9PSEU</name>
<evidence type="ECO:0000256" key="1">
    <source>
        <dbReference type="SAM" id="MobiDB-lite"/>
    </source>
</evidence>
<dbReference type="KEGG" id="ahm:TL08_05795"/>
<evidence type="ECO:0000313" key="3">
    <source>
        <dbReference type="Proteomes" id="UP000095210"/>
    </source>
</evidence>
<accession>A0AAC9HME4</accession>
<dbReference type="RefSeq" id="WP_069847139.1">
    <property type="nucleotide sequence ID" value="NZ_CP014859.1"/>
</dbReference>
<feature type="region of interest" description="Disordered" evidence="1">
    <location>
        <begin position="137"/>
        <end position="160"/>
    </location>
</feature>